<dbReference type="Pfam" id="PF01869">
    <property type="entry name" value="BcrAD_BadFG"/>
    <property type="match status" value="1"/>
</dbReference>
<evidence type="ECO:0000256" key="1">
    <source>
        <dbReference type="ARBA" id="ARBA00001966"/>
    </source>
</evidence>
<keyword evidence="4" id="KW-0411">Iron-sulfur</keyword>
<dbReference type="InterPro" id="IPR002731">
    <property type="entry name" value="ATPase_BadF"/>
</dbReference>
<protein>
    <recommendedName>
        <fullName evidence="5">ATPase BadF/BadG/BcrA/BcrD type domain-containing protein</fullName>
    </recommendedName>
</protein>
<dbReference type="GO" id="GO:0051536">
    <property type="term" value="F:iron-sulfur cluster binding"/>
    <property type="evidence" value="ECO:0007669"/>
    <property type="project" value="UniProtKB-KW"/>
</dbReference>
<dbReference type="NCBIfam" id="TIGR00241">
    <property type="entry name" value="CoA_E_activ"/>
    <property type="match status" value="1"/>
</dbReference>
<dbReference type="InterPro" id="IPR051805">
    <property type="entry name" value="Dehydratase_Activator_Redct"/>
</dbReference>
<feature type="domain" description="ATPase BadF/BadG/BcrA/BcrD type" evidence="5">
    <location>
        <begin position="80"/>
        <end position="248"/>
    </location>
</feature>
<evidence type="ECO:0000313" key="6">
    <source>
        <dbReference type="EMBL" id="GAJ07397.1"/>
    </source>
</evidence>
<dbReference type="InterPro" id="IPR043129">
    <property type="entry name" value="ATPase_NBD"/>
</dbReference>
<organism evidence="6">
    <name type="scientific">marine sediment metagenome</name>
    <dbReference type="NCBI Taxonomy" id="412755"/>
    <lineage>
        <taxon>unclassified sequences</taxon>
        <taxon>metagenomes</taxon>
        <taxon>ecological metagenomes</taxon>
    </lineage>
</organism>
<gene>
    <name evidence="6" type="ORF">S12H4_48845</name>
</gene>
<evidence type="ECO:0000256" key="3">
    <source>
        <dbReference type="ARBA" id="ARBA00023004"/>
    </source>
</evidence>
<keyword evidence="3" id="KW-0408">Iron</keyword>
<dbReference type="InterPro" id="IPR008275">
    <property type="entry name" value="CoA_E_activase_dom"/>
</dbReference>
<keyword evidence="2" id="KW-0479">Metal-binding</keyword>
<evidence type="ECO:0000256" key="2">
    <source>
        <dbReference type="ARBA" id="ARBA00022723"/>
    </source>
</evidence>
<feature type="non-terminal residue" evidence="6">
    <location>
        <position position="248"/>
    </location>
</feature>
<evidence type="ECO:0000259" key="5">
    <source>
        <dbReference type="Pfam" id="PF01869"/>
    </source>
</evidence>
<dbReference type="Gene3D" id="3.30.420.40">
    <property type="match status" value="2"/>
</dbReference>
<sequence>YFPEVVVPPHNTSVGAIGVALQALDSVREDQANPKIRKITETEHNISVPVASRLLLKQTAFPEDNKIHLKAFHREDQVYLGIDIGSTTTKYVVINNDREIIHKSYVPTQGKPIEVTQMLLKTIRDELGKKSQIAGTVTTGSGRNVVGDFLNVDLIIDEITAHARGAVEIDPEVDTIFEIGGQDSKYISIANTYPLDFDMNKVCAAGTGSFLHELANKYGINIVDEFQEIALSSETPVKLAERCTVFME</sequence>
<evidence type="ECO:0000256" key="4">
    <source>
        <dbReference type="ARBA" id="ARBA00023014"/>
    </source>
</evidence>
<dbReference type="GO" id="GO:0046872">
    <property type="term" value="F:metal ion binding"/>
    <property type="evidence" value="ECO:0007669"/>
    <property type="project" value="UniProtKB-KW"/>
</dbReference>
<reference evidence="6" key="1">
    <citation type="journal article" date="2014" name="Front. Microbiol.">
        <title>High frequency of phylogenetically diverse reductive dehalogenase-homologous genes in deep subseafloor sedimentary metagenomes.</title>
        <authorList>
            <person name="Kawai M."/>
            <person name="Futagami T."/>
            <person name="Toyoda A."/>
            <person name="Takaki Y."/>
            <person name="Nishi S."/>
            <person name="Hori S."/>
            <person name="Arai W."/>
            <person name="Tsubouchi T."/>
            <person name="Morono Y."/>
            <person name="Uchiyama I."/>
            <person name="Ito T."/>
            <person name="Fujiyama A."/>
            <person name="Inagaki F."/>
            <person name="Takami H."/>
        </authorList>
    </citation>
    <scope>NUCLEOTIDE SEQUENCE</scope>
    <source>
        <strain evidence="6">Expedition CK06-06</strain>
    </source>
</reference>
<proteinExistence type="predicted"/>
<dbReference type="SUPFAM" id="SSF53067">
    <property type="entry name" value="Actin-like ATPase domain"/>
    <property type="match status" value="1"/>
</dbReference>
<dbReference type="EMBL" id="BARW01030573">
    <property type="protein sequence ID" value="GAJ07397.1"/>
    <property type="molecule type" value="Genomic_DNA"/>
</dbReference>
<comment type="caution">
    <text evidence="6">The sequence shown here is derived from an EMBL/GenBank/DDBJ whole genome shotgun (WGS) entry which is preliminary data.</text>
</comment>
<comment type="cofactor">
    <cofactor evidence="1">
        <name>[4Fe-4S] cluster</name>
        <dbReference type="ChEBI" id="CHEBI:49883"/>
    </cofactor>
</comment>
<dbReference type="PANTHER" id="PTHR32329">
    <property type="entry name" value="BIFUNCTIONAL PROTEIN [INCLUDES 2-HYDROXYACYL-COA DEHYDRATASE (N-TER) AND ITS ACTIVATOR DOMAIN (C_TERM)-RELATED"/>
    <property type="match status" value="1"/>
</dbReference>
<feature type="non-terminal residue" evidence="6">
    <location>
        <position position="1"/>
    </location>
</feature>
<accession>X1UUW5</accession>
<dbReference type="PANTHER" id="PTHR32329:SF7">
    <property type="entry name" value="ACTIVATOR OF 2-HYDROXYACYL-COA-HYDRATASE"/>
    <property type="match status" value="1"/>
</dbReference>
<name>X1UUW5_9ZZZZ</name>
<dbReference type="AlphaFoldDB" id="X1UUW5"/>